<evidence type="ECO:0000313" key="3">
    <source>
        <dbReference type="Proteomes" id="UP001239680"/>
    </source>
</evidence>
<feature type="signal peptide" evidence="1">
    <location>
        <begin position="1"/>
        <end position="17"/>
    </location>
</feature>
<dbReference type="RefSeq" id="WP_306679426.1">
    <property type="nucleotide sequence ID" value="NZ_JAVDBT010000004.1"/>
</dbReference>
<organism evidence="2 3">
    <name type="scientific">Pseudogemmobacter lacusdianii</name>
    <dbReference type="NCBI Taxonomy" id="3069608"/>
    <lineage>
        <taxon>Bacteria</taxon>
        <taxon>Pseudomonadati</taxon>
        <taxon>Pseudomonadota</taxon>
        <taxon>Alphaproteobacteria</taxon>
        <taxon>Rhodobacterales</taxon>
        <taxon>Paracoccaceae</taxon>
        <taxon>Pseudogemmobacter</taxon>
    </lineage>
</organism>
<comment type="caution">
    <text evidence="2">The sequence shown here is derived from an EMBL/GenBank/DDBJ whole genome shotgun (WGS) entry which is preliminary data.</text>
</comment>
<protein>
    <submittedName>
        <fullName evidence="2">Uncharacterized protein</fullName>
    </submittedName>
</protein>
<evidence type="ECO:0000313" key="2">
    <source>
        <dbReference type="EMBL" id="MDQ2065734.1"/>
    </source>
</evidence>
<accession>A0ABU0VVH0</accession>
<feature type="chain" id="PRO_5046588862" evidence="1">
    <location>
        <begin position="18"/>
        <end position="161"/>
    </location>
</feature>
<name>A0ABU0VVH0_9RHOB</name>
<proteinExistence type="predicted"/>
<keyword evidence="3" id="KW-1185">Reference proteome</keyword>
<reference evidence="2 3" key="1">
    <citation type="submission" date="2023-08" db="EMBL/GenBank/DDBJ databases">
        <title>Characterization of two Paracoccaceae strains isolated from Phycosphere and proposal of Xinfangfangia lacusdiani sp. nov.</title>
        <authorList>
            <person name="Deng Y."/>
            <person name="Zhang Y.Q."/>
        </authorList>
    </citation>
    <scope>NUCLEOTIDE SEQUENCE [LARGE SCALE GENOMIC DNA]</scope>
    <source>
        <strain evidence="2 3">CPCC 101601</strain>
    </source>
</reference>
<evidence type="ECO:0000256" key="1">
    <source>
        <dbReference type="SAM" id="SignalP"/>
    </source>
</evidence>
<keyword evidence="1" id="KW-0732">Signal</keyword>
<gene>
    <name evidence="2" type="ORF">Q9295_05080</name>
</gene>
<sequence length="161" mass="17733">MRALLLTLALLPSAALADCGADTEIFSCQIGKKQLQICFDDRADVFAYTFGRKGKPDLSLWETTPDLDFQPWPGVGSAIWENVTFYNDGHSYEVWTSVQRDPEDQSGLSAGVTVRQGETTLTTLTCNPGSASQSLDVIYDVKVAYGQCWSFADQAWAWSCD</sequence>
<dbReference type="EMBL" id="JAVDBT010000004">
    <property type="protein sequence ID" value="MDQ2065734.1"/>
    <property type="molecule type" value="Genomic_DNA"/>
</dbReference>
<dbReference type="Proteomes" id="UP001239680">
    <property type="component" value="Unassembled WGS sequence"/>
</dbReference>